<dbReference type="SUPFAM" id="SSF53686">
    <property type="entry name" value="Tryptophan synthase beta subunit-like PLP-dependent enzymes"/>
    <property type="match status" value="1"/>
</dbReference>
<keyword evidence="2" id="KW-0663">Pyridoxal phosphate</keyword>
<dbReference type="GO" id="GO:0009097">
    <property type="term" value="P:isoleucine biosynthetic process"/>
    <property type="evidence" value="ECO:0007669"/>
    <property type="project" value="TreeGrafter"/>
</dbReference>
<dbReference type="AlphaFoldDB" id="A0A5Q6RWL8"/>
<dbReference type="GO" id="GO:0006565">
    <property type="term" value="P:L-serine catabolic process"/>
    <property type="evidence" value="ECO:0007669"/>
    <property type="project" value="TreeGrafter"/>
</dbReference>
<evidence type="ECO:0000256" key="1">
    <source>
        <dbReference type="ARBA" id="ARBA00001933"/>
    </source>
</evidence>
<dbReference type="GO" id="GO:0006567">
    <property type="term" value="P:L-threonine catabolic process"/>
    <property type="evidence" value="ECO:0007669"/>
    <property type="project" value="TreeGrafter"/>
</dbReference>
<dbReference type="OrthoDB" id="9811476at2"/>
<feature type="domain" description="Tryptophan synthase beta chain-like PALP" evidence="4">
    <location>
        <begin position="30"/>
        <end position="314"/>
    </location>
</feature>
<dbReference type="InterPro" id="IPR000634">
    <property type="entry name" value="Ser/Thr_deHydtase_PyrdxlP-BS"/>
</dbReference>
<gene>
    <name evidence="5" type="ORF">FE697_014615</name>
</gene>
<dbReference type="GO" id="GO:0003941">
    <property type="term" value="F:L-serine ammonia-lyase activity"/>
    <property type="evidence" value="ECO:0007669"/>
    <property type="project" value="TreeGrafter"/>
</dbReference>
<comment type="caution">
    <text evidence="5">The sequence shown here is derived from an EMBL/GenBank/DDBJ whole genome shotgun (WGS) entry which is preliminary data.</text>
</comment>
<dbReference type="PANTHER" id="PTHR48078:SF6">
    <property type="entry name" value="L-THREONINE DEHYDRATASE CATABOLIC TDCB"/>
    <property type="match status" value="1"/>
</dbReference>
<protein>
    <submittedName>
        <fullName evidence="5">Pyridoxal-phosphate dependent enzyme</fullName>
    </submittedName>
</protein>
<evidence type="ECO:0000313" key="5">
    <source>
        <dbReference type="EMBL" id="KAA1422383.1"/>
    </source>
</evidence>
<proteinExistence type="predicted"/>
<evidence type="ECO:0000313" key="6">
    <source>
        <dbReference type="Proteomes" id="UP000307768"/>
    </source>
</evidence>
<dbReference type="Pfam" id="PF00291">
    <property type="entry name" value="PALP"/>
    <property type="match status" value="1"/>
</dbReference>
<name>A0A5Q6RWL8_9ACTN</name>
<reference evidence="5 6" key="1">
    <citation type="submission" date="2019-09" db="EMBL/GenBank/DDBJ databases">
        <title>Mumia zhuanghuii sp. nov. isolated from the intestinal contents of plateau pika (Ochotona curzoniae) in the Qinghai-Tibet plateau of China.</title>
        <authorList>
            <person name="Tian Z."/>
        </authorList>
    </citation>
    <scope>NUCLEOTIDE SEQUENCE [LARGE SCALE GENOMIC DNA]</scope>
    <source>
        <strain evidence="6">350</strain>
    </source>
</reference>
<dbReference type="InterPro" id="IPR001926">
    <property type="entry name" value="TrpB-like_PALP"/>
</dbReference>
<dbReference type="GO" id="GO:0030170">
    <property type="term" value="F:pyridoxal phosphate binding"/>
    <property type="evidence" value="ECO:0007669"/>
    <property type="project" value="InterPro"/>
</dbReference>
<dbReference type="EMBL" id="VDFQ02000004">
    <property type="protein sequence ID" value="KAA1422383.1"/>
    <property type="molecule type" value="Genomic_DNA"/>
</dbReference>
<keyword evidence="3" id="KW-0456">Lyase</keyword>
<evidence type="ECO:0000259" key="4">
    <source>
        <dbReference type="Pfam" id="PF00291"/>
    </source>
</evidence>
<dbReference type="NCBIfam" id="NF006094">
    <property type="entry name" value="PRK08246.1"/>
    <property type="match status" value="1"/>
</dbReference>
<dbReference type="Gene3D" id="3.40.50.1100">
    <property type="match status" value="2"/>
</dbReference>
<dbReference type="InterPro" id="IPR036052">
    <property type="entry name" value="TrpB-like_PALP_sf"/>
</dbReference>
<dbReference type="InterPro" id="IPR050147">
    <property type="entry name" value="Ser/Thr_Dehydratase"/>
</dbReference>
<dbReference type="GO" id="GO:0004794">
    <property type="term" value="F:threonine deaminase activity"/>
    <property type="evidence" value="ECO:0007669"/>
    <property type="project" value="TreeGrafter"/>
</dbReference>
<dbReference type="PANTHER" id="PTHR48078">
    <property type="entry name" value="THREONINE DEHYDRATASE, MITOCHONDRIAL-RELATED"/>
    <property type="match status" value="1"/>
</dbReference>
<evidence type="ECO:0000256" key="2">
    <source>
        <dbReference type="ARBA" id="ARBA00022898"/>
    </source>
</evidence>
<sequence length="330" mass="33669">MGAARTAEGRIMTVRLPEHEDLEAAYTLLRPLVRRTPVMEVAGGDLGVPGRVLLKLELMQHTGSFKARGALHTVLRMPEGTTGAVAASGGNHGAAVAWACGIAGIAADIFVPATSPAEKVRRIEAYGGTAHVVDGYYSAAYDASRRWSEGRDVVAVHAYDAASIVAGAAGVGIEVGDQAPFARRVLVPCGGGGLYSGTALALRERIQVVPVEPERCPSLAAAVEAGGPVDVDVSGVAADSLGAARIGEHAYAVAGALGAAPLLVSDDQILAARRLLWEECRVLAEPGGVTALAAVMSGAADVRDGETVVVVVSGANHPTIPEDVVAPVSR</sequence>
<accession>A0A5Q6RWL8</accession>
<evidence type="ECO:0000256" key="3">
    <source>
        <dbReference type="ARBA" id="ARBA00023239"/>
    </source>
</evidence>
<organism evidence="5 6">
    <name type="scientific">Mumia zhuanghuii</name>
    <dbReference type="NCBI Taxonomy" id="2585211"/>
    <lineage>
        <taxon>Bacteria</taxon>
        <taxon>Bacillati</taxon>
        <taxon>Actinomycetota</taxon>
        <taxon>Actinomycetes</taxon>
        <taxon>Propionibacteriales</taxon>
        <taxon>Nocardioidaceae</taxon>
        <taxon>Mumia</taxon>
    </lineage>
</organism>
<dbReference type="PROSITE" id="PS00165">
    <property type="entry name" value="DEHYDRATASE_SER_THR"/>
    <property type="match status" value="1"/>
</dbReference>
<comment type="cofactor">
    <cofactor evidence="1">
        <name>pyridoxal 5'-phosphate</name>
        <dbReference type="ChEBI" id="CHEBI:597326"/>
    </cofactor>
</comment>
<dbReference type="Proteomes" id="UP000307768">
    <property type="component" value="Unassembled WGS sequence"/>
</dbReference>